<sequence>MLADTGMPGCRQAANGRRWLRVAPGSRTAPQAAARLGLRPVPVRFAAVARGLLKGRYRPGATPPSHRRPHHGQPFDP</sequence>
<gene>
    <name evidence="2" type="ORF">CBM2594_A70608</name>
</gene>
<organism evidence="2 3">
    <name type="scientific">Cupriavidus taiwanensis</name>
    <dbReference type="NCBI Taxonomy" id="164546"/>
    <lineage>
        <taxon>Bacteria</taxon>
        <taxon>Pseudomonadati</taxon>
        <taxon>Pseudomonadota</taxon>
        <taxon>Betaproteobacteria</taxon>
        <taxon>Burkholderiales</taxon>
        <taxon>Burkholderiaceae</taxon>
        <taxon>Cupriavidus</taxon>
    </lineage>
</organism>
<name>A0A7Z7JB53_9BURK</name>
<evidence type="ECO:0000313" key="2">
    <source>
        <dbReference type="EMBL" id="SPC16043.1"/>
    </source>
</evidence>
<protein>
    <submittedName>
        <fullName evidence="2">Uncharacterized protein</fullName>
    </submittedName>
</protein>
<dbReference type="AlphaFoldDB" id="A0A7Z7JB53"/>
<reference evidence="2 3" key="1">
    <citation type="submission" date="2018-01" db="EMBL/GenBank/DDBJ databases">
        <authorList>
            <person name="Clerissi C."/>
        </authorList>
    </citation>
    <scope>NUCLEOTIDE SEQUENCE [LARGE SCALE GENOMIC DNA]</scope>
    <source>
        <strain evidence="2">Cupriavidus taiwanensis STM 6021</strain>
    </source>
</reference>
<dbReference type="Proteomes" id="UP000257139">
    <property type="component" value="Chromosome CBM2594_a"/>
</dbReference>
<evidence type="ECO:0000313" key="3">
    <source>
        <dbReference type="Proteomes" id="UP000257139"/>
    </source>
</evidence>
<proteinExistence type="predicted"/>
<feature type="region of interest" description="Disordered" evidence="1">
    <location>
        <begin position="54"/>
        <end position="77"/>
    </location>
</feature>
<dbReference type="EMBL" id="OGUU01000011">
    <property type="protein sequence ID" value="SPC16043.1"/>
    <property type="molecule type" value="Genomic_DNA"/>
</dbReference>
<evidence type="ECO:0000256" key="1">
    <source>
        <dbReference type="SAM" id="MobiDB-lite"/>
    </source>
</evidence>
<accession>A0A7Z7JB53</accession>
<comment type="caution">
    <text evidence="2">The sequence shown here is derived from an EMBL/GenBank/DDBJ whole genome shotgun (WGS) entry which is preliminary data.</text>
</comment>